<evidence type="ECO:0000259" key="8">
    <source>
        <dbReference type="Pfam" id="PF18962"/>
    </source>
</evidence>
<dbReference type="PROSITE" id="PS00138">
    <property type="entry name" value="SUBTILASE_SER"/>
    <property type="match status" value="1"/>
</dbReference>
<feature type="active site" description="Charge relay system" evidence="6">
    <location>
        <position position="124"/>
    </location>
</feature>
<reference evidence="9 10" key="1">
    <citation type="submission" date="2018-07" db="EMBL/GenBank/DDBJ databases">
        <title>Genomic Encyclopedia of Type Strains, Phase III (KMG-III): the genomes of soil and plant-associated and newly described type strains.</title>
        <authorList>
            <person name="Whitman W."/>
        </authorList>
    </citation>
    <scope>NUCLEOTIDE SEQUENCE [LARGE SCALE GENOMIC DNA]</scope>
    <source>
        <strain evidence="9 10">CECT 7946</strain>
    </source>
</reference>
<dbReference type="RefSeq" id="WP_115817996.1">
    <property type="nucleotide sequence ID" value="NZ_QRDV01000006.1"/>
</dbReference>
<evidence type="ECO:0000259" key="7">
    <source>
        <dbReference type="Pfam" id="PF00082"/>
    </source>
</evidence>
<feature type="domain" description="Secretion system C-terminal sorting" evidence="8">
    <location>
        <begin position="561"/>
        <end position="639"/>
    </location>
</feature>
<organism evidence="9 10">
    <name type="scientific">Winogradskyella eximia</name>
    <dbReference type="NCBI Taxonomy" id="262006"/>
    <lineage>
        <taxon>Bacteria</taxon>
        <taxon>Pseudomonadati</taxon>
        <taxon>Bacteroidota</taxon>
        <taxon>Flavobacteriia</taxon>
        <taxon>Flavobacteriales</taxon>
        <taxon>Flavobacteriaceae</taxon>
        <taxon>Winogradskyella</taxon>
    </lineage>
</organism>
<sequence>MKKIYFIVVCLLSFNTYSQNKLEVEKILRETNISELTKISQYAAEQQKINDSIIDVFVKANNIPRIIKDGNKVMQIRKIVDNKAVYISTDNIGGARTSRTNFVKPGGDLGLNLTGESMYIGVWDGGSARTTHTEFRVFGGGSRIVAPDINSSLGINNHATHVTGTIGASGVNPSALGMSPKSDIVSYDWNGDNGEVINEITSNGLLISNHSYGIPVDGQPASTMGTYDGNARLWDQIAFSAPYYLQVVSAGNDGLESYTGGTANGYDKLVGEKNSKNNLIVANANNPIISTDGNGNLVSININSGSSQGPSDDGRIKPDITADGTQVFSTYSADDSAYGQLSGTSMSSPTVAGSLLLMQEYYNQLNSSFMKSATLKGLACHTADDDFINIGPDPIYGWGLLNIKKMAEAIIGASNGTAIVTEENLNSGGTFSYTFNSTGSSPIIATICWTDPAGTDRSGIVNDATPVLVNDLDIRITDGTNIYMPWKLNSANVTQSATKGDNVVDNVERINISTGSAGSFTLTVTHKQPFLINGVQPFSLILTGADLVLNNAEFKQDNFAIWPNPNNGEFNIRFDSNIDNNNDVKIDIYDVSGRLVFKNSYANDAVQFNTTIELNGVASGVYIANITQGTNTTSHKIIIE</sequence>
<gene>
    <name evidence="9" type="ORF">DFQ10_106231</name>
</gene>
<dbReference type="SUPFAM" id="SSF52743">
    <property type="entry name" value="Subtilisin-like"/>
    <property type="match status" value="1"/>
</dbReference>
<feature type="active site" description="Charge relay system" evidence="6">
    <location>
        <position position="158"/>
    </location>
</feature>
<evidence type="ECO:0000256" key="6">
    <source>
        <dbReference type="PROSITE-ProRule" id="PRU01240"/>
    </source>
</evidence>
<dbReference type="EMBL" id="QRDV01000006">
    <property type="protein sequence ID" value="RED43318.1"/>
    <property type="molecule type" value="Genomic_DNA"/>
</dbReference>
<dbReference type="PANTHER" id="PTHR43806">
    <property type="entry name" value="PEPTIDASE S8"/>
    <property type="match status" value="1"/>
</dbReference>
<keyword evidence="3" id="KW-0732">Signal</keyword>
<keyword evidence="5 6" id="KW-0720">Serine protease</keyword>
<dbReference type="Gene3D" id="2.60.120.380">
    <property type="match status" value="1"/>
</dbReference>
<keyword evidence="4 6" id="KW-0378">Hydrolase</keyword>
<dbReference type="PRINTS" id="PR00723">
    <property type="entry name" value="SUBTILISIN"/>
</dbReference>
<dbReference type="PANTHER" id="PTHR43806:SF11">
    <property type="entry name" value="CEREVISIN-RELATED"/>
    <property type="match status" value="1"/>
</dbReference>
<feature type="active site" description="Charge relay system" evidence="6">
    <location>
        <position position="345"/>
    </location>
</feature>
<evidence type="ECO:0000256" key="5">
    <source>
        <dbReference type="ARBA" id="ARBA00022825"/>
    </source>
</evidence>
<evidence type="ECO:0000313" key="9">
    <source>
        <dbReference type="EMBL" id="RED43318.1"/>
    </source>
</evidence>
<dbReference type="SUPFAM" id="SSF49785">
    <property type="entry name" value="Galactose-binding domain-like"/>
    <property type="match status" value="1"/>
</dbReference>
<dbReference type="OrthoDB" id="9792152at2"/>
<accession>A0A3D9H1E9</accession>
<dbReference type="Gene3D" id="3.40.50.200">
    <property type="entry name" value="Peptidase S8/S53 domain"/>
    <property type="match status" value="1"/>
</dbReference>
<feature type="domain" description="Peptidase S8/S53" evidence="7">
    <location>
        <begin position="149"/>
        <end position="399"/>
    </location>
</feature>
<proteinExistence type="inferred from homology"/>
<dbReference type="InterPro" id="IPR036852">
    <property type="entry name" value="Peptidase_S8/S53_dom_sf"/>
</dbReference>
<dbReference type="InterPro" id="IPR050131">
    <property type="entry name" value="Peptidase_S8_subtilisin-like"/>
</dbReference>
<evidence type="ECO:0000256" key="3">
    <source>
        <dbReference type="ARBA" id="ARBA00022729"/>
    </source>
</evidence>
<dbReference type="InterPro" id="IPR000209">
    <property type="entry name" value="Peptidase_S8/S53_dom"/>
</dbReference>
<protein>
    <submittedName>
        <fullName evidence="9">Putative secreted protein (Por secretion system target)</fullName>
    </submittedName>
</protein>
<evidence type="ECO:0000256" key="4">
    <source>
        <dbReference type="ARBA" id="ARBA00022801"/>
    </source>
</evidence>
<keyword evidence="10" id="KW-1185">Reference proteome</keyword>
<dbReference type="InterPro" id="IPR023828">
    <property type="entry name" value="Peptidase_S8_Ser-AS"/>
</dbReference>
<dbReference type="GO" id="GO:0006508">
    <property type="term" value="P:proteolysis"/>
    <property type="evidence" value="ECO:0007669"/>
    <property type="project" value="UniProtKB-KW"/>
</dbReference>
<dbReference type="InterPro" id="IPR034058">
    <property type="entry name" value="TagA/B/C/D_pept_dom"/>
</dbReference>
<dbReference type="PROSITE" id="PS51892">
    <property type="entry name" value="SUBTILASE"/>
    <property type="match status" value="1"/>
</dbReference>
<evidence type="ECO:0000256" key="2">
    <source>
        <dbReference type="ARBA" id="ARBA00022670"/>
    </source>
</evidence>
<dbReference type="InterPro" id="IPR015500">
    <property type="entry name" value="Peptidase_S8_subtilisin-rel"/>
</dbReference>
<dbReference type="InterPro" id="IPR008979">
    <property type="entry name" value="Galactose-bd-like_sf"/>
</dbReference>
<keyword evidence="2 6" id="KW-0645">Protease</keyword>
<dbReference type="NCBIfam" id="TIGR04183">
    <property type="entry name" value="Por_Secre_tail"/>
    <property type="match status" value="1"/>
</dbReference>
<evidence type="ECO:0000256" key="1">
    <source>
        <dbReference type="ARBA" id="ARBA00011073"/>
    </source>
</evidence>
<evidence type="ECO:0000313" key="10">
    <source>
        <dbReference type="Proteomes" id="UP000256980"/>
    </source>
</evidence>
<dbReference type="CDD" id="cd04842">
    <property type="entry name" value="Peptidases_S8_Kp43_protease"/>
    <property type="match status" value="1"/>
</dbReference>
<comment type="caution">
    <text evidence="9">The sequence shown here is derived from an EMBL/GenBank/DDBJ whole genome shotgun (WGS) entry which is preliminary data.</text>
</comment>
<dbReference type="Pfam" id="PF00082">
    <property type="entry name" value="Peptidase_S8"/>
    <property type="match status" value="1"/>
</dbReference>
<dbReference type="InterPro" id="IPR026444">
    <property type="entry name" value="Secre_tail"/>
</dbReference>
<dbReference type="AlphaFoldDB" id="A0A3D9H1E9"/>
<comment type="similarity">
    <text evidence="1 6">Belongs to the peptidase S8 family.</text>
</comment>
<dbReference type="Proteomes" id="UP000256980">
    <property type="component" value="Unassembled WGS sequence"/>
</dbReference>
<name>A0A3D9H1E9_9FLAO</name>
<dbReference type="Pfam" id="PF18962">
    <property type="entry name" value="Por_Secre_tail"/>
    <property type="match status" value="1"/>
</dbReference>
<dbReference type="GO" id="GO:0004252">
    <property type="term" value="F:serine-type endopeptidase activity"/>
    <property type="evidence" value="ECO:0007669"/>
    <property type="project" value="UniProtKB-UniRule"/>
</dbReference>